<comment type="similarity">
    <text evidence="2 6">Belongs to the beta-defensin family.</text>
</comment>
<keyword evidence="6" id="KW-0929">Antimicrobial</keyword>
<dbReference type="Ensembl" id="ENSSDAT00000011569.1">
    <property type="protein sequence ID" value="ENSSDAP00000010181.1"/>
    <property type="gene ID" value="ENSSDAG00000009274.1"/>
</dbReference>
<dbReference type="AlphaFoldDB" id="A0A8C9PLP4"/>
<evidence type="ECO:0000256" key="5">
    <source>
        <dbReference type="ARBA" id="ARBA00023157"/>
    </source>
</evidence>
<evidence type="ECO:0000313" key="8">
    <source>
        <dbReference type="Ensembl" id="ENSSDAP00000010181.1"/>
    </source>
</evidence>
<keyword evidence="9" id="KW-1185">Reference proteome</keyword>
<comment type="function">
    <text evidence="6">Has antibacterial activity.</text>
</comment>
<keyword evidence="6" id="KW-0211">Defensin</keyword>
<name>A0A8C9PLP4_SPEDA</name>
<accession>A0A8C9PLP4</accession>
<evidence type="ECO:0000256" key="2">
    <source>
        <dbReference type="ARBA" id="ARBA00007371"/>
    </source>
</evidence>
<reference evidence="8" key="1">
    <citation type="submission" date="2025-08" db="UniProtKB">
        <authorList>
            <consortium name="Ensembl"/>
        </authorList>
    </citation>
    <scope>IDENTIFICATION</scope>
</reference>
<keyword evidence="4" id="KW-0732">Signal</keyword>
<evidence type="ECO:0000313" key="9">
    <source>
        <dbReference type="Proteomes" id="UP000694422"/>
    </source>
</evidence>
<keyword evidence="3 6" id="KW-0964">Secreted</keyword>
<evidence type="ECO:0000256" key="6">
    <source>
        <dbReference type="RuleBase" id="RU231113"/>
    </source>
</evidence>
<protein>
    <recommendedName>
        <fullName evidence="6">Beta-defensin</fullName>
    </recommendedName>
</protein>
<dbReference type="InterPro" id="IPR025933">
    <property type="entry name" value="Beta_defensin_dom"/>
</dbReference>
<feature type="domain" description="Beta-defensin" evidence="7">
    <location>
        <begin position="25"/>
        <end position="54"/>
    </location>
</feature>
<dbReference type="GO" id="GO:0045087">
    <property type="term" value="P:innate immune response"/>
    <property type="evidence" value="ECO:0007669"/>
    <property type="project" value="InterPro"/>
</dbReference>
<keyword evidence="6" id="KW-0044">Antibiotic</keyword>
<evidence type="ECO:0000256" key="3">
    <source>
        <dbReference type="ARBA" id="ARBA00022525"/>
    </source>
</evidence>
<sequence length="77" mass="8855">MQRRGHSRAAWLERCVRSHLETDRICGYGTARCRWKCKTQEHKIGKCPNTSACCLKTWKQESTAHRTPSSEPSSATY</sequence>
<comment type="subcellular location">
    <subcellularLocation>
        <location evidence="1 6">Secreted</location>
    </subcellularLocation>
</comment>
<evidence type="ECO:0000256" key="1">
    <source>
        <dbReference type="ARBA" id="ARBA00004613"/>
    </source>
</evidence>
<dbReference type="GO" id="GO:0042742">
    <property type="term" value="P:defense response to bacterium"/>
    <property type="evidence" value="ECO:0007669"/>
    <property type="project" value="UniProtKB-UniRule"/>
</dbReference>
<organism evidence="8 9">
    <name type="scientific">Spermophilus dauricus</name>
    <name type="common">Daurian ground squirrel</name>
    <dbReference type="NCBI Taxonomy" id="99837"/>
    <lineage>
        <taxon>Eukaryota</taxon>
        <taxon>Metazoa</taxon>
        <taxon>Chordata</taxon>
        <taxon>Craniata</taxon>
        <taxon>Vertebrata</taxon>
        <taxon>Euteleostomi</taxon>
        <taxon>Mammalia</taxon>
        <taxon>Eutheria</taxon>
        <taxon>Euarchontoglires</taxon>
        <taxon>Glires</taxon>
        <taxon>Rodentia</taxon>
        <taxon>Sciuromorpha</taxon>
        <taxon>Sciuridae</taxon>
        <taxon>Xerinae</taxon>
        <taxon>Marmotini</taxon>
        <taxon>Spermophilus</taxon>
    </lineage>
</organism>
<evidence type="ECO:0000256" key="4">
    <source>
        <dbReference type="ARBA" id="ARBA00022729"/>
    </source>
</evidence>
<dbReference type="GO" id="GO:0005576">
    <property type="term" value="C:extracellular region"/>
    <property type="evidence" value="ECO:0007669"/>
    <property type="project" value="UniProtKB-SubCell"/>
</dbReference>
<keyword evidence="5" id="KW-1015">Disulfide bond</keyword>
<proteinExistence type="inferred from homology"/>
<dbReference type="Pfam" id="PF13841">
    <property type="entry name" value="Defensin_beta_2"/>
    <property type="match status" value="1"/>
</dbReference>
<dbReference type="Proteomes" id="UP000694422">
    <property type="component" value="Unplaced"/>
</dbReference>
<evidence type="ECO:0000259" key="7">
    <source>
        <dbReference type="Pfam" id="PF13841"/>
    </source>
</evidence>
<reference evidence="8" key="2">
    <citation type="submission" date="2025-09" db="UniProtKB">
        <authorList>
            <consortium name="Ensembl"/>
        </authorList>
    </citation>
    <scope>IDENTIFICATION</scope>
</reference>